<protein>
    <submittedName>
        <fullName evidence="2">Uncharacterized protein</fullName>
    </submittedName>
</protein>
<proteinExistence type="predicted"/>
<reference evidence="2 3" key="1">
    <citation type="journal article" date="2019" name="New Phytol.">
        <title>Comparative genomics reveals unique wood-decay strategies and fruiting body development in the Schizophyllaceae.</title>
        <authorList>
            <person name="Almasi E."/>
            <person name="Sahu N."/>
            <person name="Krizsan K."/>
            <person name="Balint B."/>
            <person name="Kovacs G.M."/>
            <person name="Kiss B."/>
            <person name="Cseklye J."/>
            <person name="Drula E."/>
            <person name="Henrissat B."/>
            <person name="Nagy I."/>
            <person name="Chovatia M."/>
            <person name="Adam C."/>
            <person name="LaButti K."/>
            <person name="Lipzen A."/>
            <person name="Riley R."/>
            <person name="Grigoriev I.V."/>
            <person name="Nagy L.G."/>
        </authorList>
    </citation>
    <scope>NUCLEOTIDE SEQUENCE [LARGE SCALE GENOMIC DNA]</scope>
    <source>
        <strain evidence="2 3">NL-1724</strain>
    </source>
</reference>
<feature type="region of interest" description="Disordered" evidence="1">
    <location>
        <begin position="966"/>
        <end position="1085"/>
    </location>
</feature>
<organism evidence="2 3">
    <name type="scientific">Schizophyllum amplum</name>
    <dbReference type="NCBI Taxonomy" id="97359"/>
    <lineage>
        <taxon>Eukaryota</taxon>
        <taxon>Fungi</taxon>
        <taxon>Dikarya</taxon>
        <taxon>Basidiomycota</taxon>
        <taxon>Agaricomycotina</taxon>
        <taxon>Agaricomycetes</taxon>
        <taxon>Agaricomycetidae</taxon>
        <taxon>Agaricales</taxon>
        <taxon>Schizophyllaceae</taxon>
        <taxon>Schizophyllum</taxon>
    </lineage>
</organism>
<feature type="region of interest" description="Disordered" evidence="1">
    <location>
        <begin position="619"/>
        <end position="682"/>
    </location>
</feature>
<dbReference type="Gene3D" id="3.60.130.30">
    <property type="match status" value="1"/>
</dbReference>
<feature type="compositionally biased region" description="Pro residues" evidence="1">
    <location>
        <begin position="1044"/>
        <end position="1066"/>
    </location>
</feature>
<feature type="compositionally biased region" description="Basic residues" evidence="1">
    <location>
        <begin position="1027"/>
        <end position="1037"/>
    </location>
</feature>
<feature type="compositionally biased region" description="Polar residues" evidence="1">
    <location>
        <begin position="1197"/>
        <end position="1215"/>
    </location>
</feature>
<feature type="region of interest" description="Disordered" evidence="1">
    <location>
        <begin position="1135"/>
        <end position="1215"/>
    </location>
</feature>
<dbReference type="PANTHER" id="PTHR48125:SF10">
    <property type="entry name" value="OS12G0136300 PROTEIN"/>
    <property type="match status" value="1"/>
</dbReference>
<sequence length="1426" mass="159515">QAMRRVTRSGMSFSAWDGSTIAVADPQFDLAALVRLSVEEERDELSDEDNDYNIVEPDDDPAWLTEAEEVAPAMPTPPLPPAHANRTRHGHKRAKALRQRNRKRAREDADANEADSEVRLGTRRKHIAAAEPIVRQIAMQKLRVTRTGYTAMRDTTKGKKHHRVYRLQDMVGPDSLFKFELYEWDGRKTVPIVDQQERVFAVLAGSPDKAPDWPGAMQDLADTIDATSSRLTLAANQRRHRRGPFPATAHGHSFGGGQRTPMNIAERPANAALINGLLTHPAMMRVSGFVHGVASCWGPRLMRFYRKYGRRLRARHPHLKRNFRHSAWAAITINHGPRTITLPHRDFSNVPWGWCPITALGRFDYRRGGHLILWDLRLVIQFPPGSTIIIPSSVLTHSNVAIGRHEKRFSITQYTAGGLIRWVDQGFRKKEDYIAALSPSQRAAQAAEAKTRYCDGLALYSTLDELRKLAVGTEAVYDTDLSDLTPLEDEEDDYLLLLKLESHNAHLYRMRSSTSSHVQRQQSQLEILGQTITLRLRTIRQPLSPEDKSRLHVVLVRRLLLPSPTSTMARVSPEASSPLTGHAYPTAAPPPSHPPPNLFPLLPDTAALALPPMGATLPASPLAPSPAPPFSPPAFPLPPPSAQSPEQPTTSPSPAPGPPPPGARERKRKRPAKDKKARLNKKNWADGVRETILRSYLARYADALAKGAWDQVQNVTREACFEYHAQIPWTMPDWEEPSMPLPDYDPKNPPVWPILSEDEEKERSDILTERNAAIQRWLHYRAKKTPGYRHHYRASAQNPYDRHMMNLVGLNPKGTKKALQAIQQYVVENPQLIVDATNAFETAKALGGGSVQFLGKAITKKNINWVMAYIRPTFNALPAAERAGYAERAQKAAQAEKEEWERALKAPPKRDAQSISVFVMGKNSQNLPFSHWDKKRFEKEVLGFYADYLETVWSPAERAAVALRTGDGDGASMSPVDVDDVAGPVGRTRFSKDEISDGEDSDEEEDFSHDILGDMDTDTDVNEERMPRKRGRKKGKATHSTNSPAPPEDPAPSPTAAPSVPPPFDPSRPHQTYEVDNAPPLASGHSRLAWEKEKYKRTIMRMSWRGGAEKREYMRLMDVWEETHLVDEATGVYQGRTSADDGADAAGRSSPVPNPSPREPPPQVQLLSPPPQPRELSATLLSPPSRMTPSTPLPRPVSQQEPYRTSEISTPSSTAPVLNFPLDPLLVAMSAEPIPQPPGSATDNPTAVWFLEAWQYIACRFGNDWSQLLATFGAWEEANAYANARRMKPLPTLGTRPKEMQVWIGKARWTRGGGEPGPKNCVFAERVLRAWWQWYCRLNPSWRRTRPDGTLESCESFESQDLGHLEVCGVNGIFNLVVLLKWIKEGLANDLDSNNRAELDVRWGEAVRDLTVMILHMTKKKSQSDA</sequence>
<accession>A0A550CIW0</accession>
<dbReference type="EMBL" id="VDMD01000006">
    <property type="protein sequence ID" value="TRM64738.1"/>
    <property type="molecule type" value="Genomic_DNA"/>
</dbReference>
<feature type="compositionally biased region" description="Acidic residues" evidence="1">
    <location>
        <begin position="996"/>
        <end position="1021"/>
    </location>
</feature>
<feature type="compositionally biased region" description="Polar residues" evidence="1">
    <location>
        <begin position="565"/>
        <end position="579"/>
    </location>
</feature>
<feature type="compositionally biased region" description="Pro residues" evidence="1">
    <location>
        <begin position="1152"/>
        <end position="1173"/>
    </location>
</feature>
<name>A0A550CIW0_9AGAR</name>
<keyword evidence="3" id="KW-1185">Reference proteome</keyword>
<comment type="caution">
    <text evidence="2">The sequence shown here is derived from an EMBL/GenBank/DDBJ whole genome shotgun (WGS) entry which is preliminary data.</text>
</comment>
<dbReference type="Proteomes" id="UP000320762">
    <property type="component" value="Unassembled WGS sequence"/>
</dbReference>
<feature type="compositionally biased region" description="Polar residues" evidence="1">
    <location>
        <begin position="1179"/>
        <end position="1190"/>
    </location>
</feature>
<feature type="compositionally biased region" description="Pro residues" evidence="1">
    <location>
        <begin position="651"/>
        <end position="662"/>
    </location>
</feature>
<gene>
    <name evidence="2" type="ORF">BD626DRAFT_399710</name>
</gene>
<evidence type="ECO:0000313" key="2">
    <source>
        <dbReference type="EMBL" id="TRM64738.1"/>
    </source>
</evidence>
<dbReference type="OrthoDB" id="3202607at2759"/>
<evidence type="ECO:0000256" key="1">
    <source>
        <dbReference type="SAM" id="MobiDB-lite"/>
    </source>
</evidence>
<evidence type="ECO:0000313" key="3">
    <source>
        <dbReference type="Proteomes" id="UP000320762"/>
    </source>
</evidence>
<feature type="non-terminal residue" evidence="2">
    <location>
        <position position="1"/>
    </location>
</feature>
<feature type="compositionally biased region" description="Pro residues" evidence="1">
    <location>
        <begin position="621"/>
        <end position="642"/>
    </location>
</feature>
<feature type="region of interest" description="Disordered" evidence="1">
    <location>
        <begin position="565"/>
        <end position="600"/>
    </location>
</feature>
<feature type="region of interest" description="Disordered" evidence="1">
    <location>
        <begin position="72"/>
        <end position="117"/>
    </location>
</feature>
<feature type="compositionally biased region" description="Basic residues" evidence="1">
    <location>
        <begin position="665"/>
        <end position="681"/>
    </location>
</feature>
<dbReference type="PANTHER" id="PTHR48125">
    <property type="entry name" value="LP07818P1"/>
    <property type="match status" value="1"/>
</dbReference>
<feature type="compositionally biased region" description="Pro residues" evidence="1">
    <location>
        <begin position="587"/>
        <end position="598"/>
    </location>
</feature>
<feature type="compositionally biased region" description="Basic residues" evidence="1">
    <location>
        <begin position="85"/>
        <end position="104"/>
    </location>
</feature>